<dbReference type="PANTHER" id="PTHR47893">
    <property type="entry name" value="REGULATORY PROTEIN PCHR"/>
    <property type="match status" value="1"/>
</dbReference>
<keyword evidence="1" id="KW-0805">Transcription regulation</keyword>
<sequence>MKDVNVFDPNTTIVLPNQPTTSRQIVDFDEFTVHFQDNETIINLPQRLGKGYNRSIQLRDGLTIEIIQVQLAEVMYLKRNHKKNFPLVAHFYLTGNSVVETFKTKEIEPKYTELAGRNYLYHLPNLSELEQWPCDTEIKLVSVYAPVDYFSCFYQSENFAPSLINQLITGDRDLKFHLSLGKNTLKVTEILQQIYQCPYQGIIKQIYLESKALELFAWQFNCMDATKSEKKASQLKKDDLERVKYAQEILVKQVLDPPSLAQLSRQVSLNERKLKQGFRQLFGTTVFGYLYNYRMQQAQQLLADNNLSVAQVAQRVGYTNPEAFCMAFRRKFGVSPKTHQKTIFYK</sequence>
<dbReference type="EnsemblBacteria" id="BAA16600">
    <property type="protein sequence ID" value="BAA16600"/>
    <property type="gene ID" value="BAA16600"/>
</dbReference>
<dbReference type="eggNOG" id="COG2207">
    <property type="taxonomic scope" value="Bacteria"/>
</dbReference>
<dbReference type="Gene3D" id="1.10.10.60">
    <property type="entry name" value="Homeodomain-like"/>
    <property type="match status" value="1"/>
</dbReference>
<keyword evidence="6" id="KW-1185">Reference proteome</keyword>
<dbReference type="SMART" id="SM00342">
    <property type="entry name" value="HTH_ARAC"/>
    <property type="match status" value="1"/>
</dbReference>
<dbReference type="PhylomeDB" id="P72600"/>
<dbReference type="PROSITE" id="PS00041">
    <property type="entry name" value="HTH_ARAC_FAMILY_1"/>
    <property type="match status" value="1"/>
</dbReference>
<dbReference type="GO" id="GO:0043565">
    <property type="term" value="F:sequence-specific DNA binding"/>
    <property type="evidence" value="ECO:0007669"/>
    <property type="project" value="InterPro"/>
</dbReference>
<dbReference type="KEGG" id="syn:sll1408"/>
<proteinExistence type="predicted"/>
<dbReference type="InterPro" id="IPR009057">
    <property type="entry name" value="Homeodomain-like_sf"/>
</dbReference>
<dbReference type="InParanoid" id="P72600"/>
<dbReference type="PIR" id="S74448">
    <property type="entry name" value="S74448"/>
</dbReference>
<organism evidence="5 6">
    <name type="scientific">Synechocystis sp. (strain ATCC 27184 / PCC 6803 / Kazusa)</name>
    <dbReference type="NCBI Taxonomy" id="1111708"/>
    <lineage>
        <taxon>Bacteria</taxon>
        <taxon>Bacillati</taxon>
        <taxon>Cyanobacteriota</taxon>
        <taxon>Cyanophyceae</taxon>
        <taxon>Synechococcales</taxon>
        <taxon>Merismopediaceae</taxon>
        <taxon>Synechocystis</taxon>
    </lineage>
</organism>
<reference evidence="5 6" key="2">
    <citation type="journal article" date="1996" name="DNA Res.">
        <title>Sequence analysis of the genome of the unicellular cyanobacterium Synechocystis sp. strain PCC6803. II. Sequence determination of the entire genome and assignment of potential protein-coding regions.</title>
        <authorList>
            <person name="Kaneko T."/>
            <person name="Sato S."/>
            <person name="Kotani H."/>
            <person name="Tanaka A."/>
            <person name="Asamizu E."/>
            <person name="Nakamura Y."/>
            <person name="Miyajima N."/>
            <person name="Hirosawa M."/>
            <person name="Sugiura M."/>
            <person name="Sasamoto S."/>
            <person name="Kimura T."/>
            <person name="Hosouchi T."/>
            <person name="Matsuno A."/>
            <person name="Muraki A."/>
            <person name="Nakazaki N."/>
            <person name="Naruo K."/>
            <person name="Okumura S."/>
            <person name="Shimpo S."/>
            <person name="Takeuchi C."/>
            <person name="Wada T."/>
            <person name="Watanabe A."/>
            <person name="Yamada M."/>
            <person name="Yasuda M."/>
            <person name="Tabata S."/>
        </authorList>
    </citation>
    <scope>NUCLEOTIDE SEQUENCE [LARGE SCALE GENOMIC DNA]</scope>
    <source>
        <strain evidence="6">ATCC 27184 / PCC 6803 / Kazusa</strain>
    </source>
</reference>
<feature type="domain" description="HTH araC/xylS-type" evidence="4">
    <location>
        <begin position="244"/>
        <end position="342"/>
    </location>
</feature>
<dbReference type="AlphaFoldDB" id="P72600"/>
<dbReference type="InterPro" id="IPR018062">
    <property type="entry name" value="HTH_AraC-typ_CS"/>
</dbReference>
<protein>
    <submittedName>
        <fullName evidence="5">Regulatory protein PcrR</fullName>
    </submittedName>
</protein>
<evidence type="ECO:0000313" key="6">
    <source>
        <dbReference type="Proteomes" id="UP000001425"/>
    </source>
</evidence>
<dbReference type="STRING" id="1148.gene:10497455"/>
<dbReference type="PANTHER" id="PTHR47893:SF1">
    <property type="entry name" value="REGULATORY PROTEIN PCHR"/>
    <property type="match status" value="1"/>
</dbReference>
<dbReference type="Proteomes" id="UP000001425">
    <property type="component" value="Chromosome"/>
</dbReference>
<evidence type="ECO:0000256" key="2">
    <source>
        <dbReference type="ARBA" id="ARBA00023125"/>
    </source>
</evidence>
<name>P72600_SYNY3</name>
<evidence type="ECO:0000313" key="5">
    <source>
        <dbReference type="EMBL" id="BAA16600.1"/>
    </source>
</evidence>
<dbReference type="PaxDb" id="1148-1651672"/>
<dbReference type="IntAct" id="P72600">
    <property type="interactions" value="4"/>
</dbReference>
<reference evidence="5 6" key="1">
    <citation type="journal article" date="1995" name="DNA Res.">
        <title>Sequence analysis of the genome of the unicellular cyanobacterium Synechocystis sp. strain PCC6803. I. Sequence features in the 1 Mb region from map positions 64% to 92% of the genome.</title>
        <authorList>
            <person name="Kaneko T."/>
            <person name="Tanaka A."/>
            <person name="Sato S."/>
            <person name="Kotani H."/>
            <person name="Sazuka T."/>
            <person name="Miyajima N."/>
            <person name="Sugiura M."/>
            <person name="Tabata S."/>
        </authorList>
    </citation>
    <scope>NUCLEOTIDE SEQUENCE [LARGE SCALE GENOMIC DNA]</scope>
    <source>
        <strain evidence="6">ATCC 27184 / PCC 6803 / Kazusa</strain>
    </source>
</reference>
<evidence type="ECO:0000259" key="4">
    <source>
        <dbReference type="PROSITE" id="PS01124"/>
    </source>
</evidence>
<keyword evidence="3" id="KW-0804">Transcription</keyword>
<dbReference type="InterPro" id="IPR053142">
    <property type="entry name" value="PchR_regulatory_protein"/>
</dbReference>
<evidence type="ECO:0000256" key="1">
    <source>
        <dbReference type="ARBA" id="ARBA00023015"/>
    </source>
</evidence>
<dbReference type="InterPro" id="IPR020449">
    <property type="entry name" value="Tscrpt_reg_AraC-type_HTH"/>
</dbReference>
<evidence type="ECO:0000256" key="3">
    <source>
        <dbReference type="ARBA" id="ARBA00023163"/>
    </source>
</evidence>
<accession>P72600</accession>
<dbReference type="GO" id="GO:0003700">
    <property type="term" value="F:DNA-binding transcription factor activity"/>
    <property type="evidence" value="ECO:0007669"/>
    <property type="project" value="InterPro"/>
</dbReference>
<dbReference type="PRINTS" id="PR00032">
    <property type="entry name" value="HTHARAC"/>
</dbReference>
<dbReference type="Pfam" id="PF12833">
    <property type="entry name" value="HTH_18"/>
    <property type="match status" value="1"/>
</dbReference>
<gene>
    <name evidence="5" type="primary">pcrR</name>
</gene>
<dbReference type="SMR" id="P72600"/>
<dbReference type="PROSITE" id="PS01124">
    <property type="entry name" value="HTH_ARAC_FAMILY_2"/>
    <property type="match status" value="1"/>
</dbReference>
<dbReference type="SUPFAM" id="SSF46689">
    <property type="entry name" value="Homeodomain-like"/>
    <property type="match status" value="1"/>
</dbReference>
<keyword evidence="2" id="KW-0238">DNA-binding</keyword>
<dbReference type="InterPro" id="IPR018060">
    <property type="entry name" value="HTH_AraC"/>
</dbReference>
<dbReference type="EMBL" id="BA000022">
    <property type="protein sequence ID" value="BAA16600.1"/>
    <property type="molecule type" value="Genomic_DNA"/>
</dbReference>